<dbReference type="PROSITE" id="PS50181">
    <property type="entry name" value="FBOX"/>
    <property type="match status" value="1"/>
</dbReference>
<evidence type="ECO:0000313" key="3">
    <source>
        <dbReference type="Proteomes" id="UP000030108"/>
    </source>
</evidence>
<dbReference type="InterPro" id="IPR036047">
    <property type="entry name" value="F-box-like_dom_sf"/>
</dbReference>
<evidence type="ECO:0000313" key="2">
    <source>
        <dbReference type="EMBL" id="EUC54445.1"/>
    </source>
</evidence>
<dbReference type="Gene3D" id="3.80.10.10">
    <property type="entry name" value="Ribonuclease Inhibitor"/>
    <property type="match status" value="1"/>
</dbReference>
<feature type="domain" description="F-box" evidence="1">
    <location>
        <begin position="1"/>
        <end position="45"/>
    </location>
</feature>
<sequence length="450" mass="50728">MAVVNLPVEIVSEIGTYLSNHALASASLVCKSWRLATLPILYYSIILGNNSRVERFSVSGCINSIQISPYVKKLAINLGGDGIDQSVLALLEPWVPRLTQLSELRWSLDYVPDNLQLVQLFQTKCSTISSVYVLFPEGRNFNSESVQIQFSLLLGFKNLVEFTLEIDEFAAGFEPNCARFLTSLLLNCPNLQSLALRFYDDDLQYSLDALVASLNHEVTLPHLQKLQITGTVELDERTLFSPPGEGPHPFRDFLSRHPRIKDLELGCLVLKSYNGEINPYYFSLALPSLKSFECLDHICDQVIRSTVASRLETLIIREGSFEKGVDFLPDKVFGIRSLPKLRKLEIGTNAFDDAFEIMKAILPGTEALEELRITTVPHHCYHHAFLGLLTHTPKLRKLIMYNFGRSFMKATASVFGFPQLQLPGDDEELSYEAQLKRKLRILCPALEIIK</sequence>
<accession>X8IXG5</accession>
<dbReference type="Proteomes" id="UP000030108">
    <property type="component" value="Unassembled WGS sequence"/>
</dbReference>
<comment type="caution">
    <text evidence="2">The sequence shown here is derived from an EMBL/GenBank/DDBJ whole genome shotgun (WGS) entry which is preliminary data.</text>
</comment>
<protein>
    <submittedName>
        <fullName evidence="2">F-box-like protein</fullName>
    </submittedName>
</protein>
<dbReference type="InterPro" id="IPR001810">
    <property type="entry name" value="F-box_dom"/>
</dbReference>
<reference evidence="3" key="1">
    <citation type="journal article" date="2014" name="Genome Announc.">
        <title>Draft genome sequence of the plant-pathogenic soil fungus Rhizoctonia solani anastomosis group 3 strain Rhs1AP.</title>
        <authorList>
            <person name="Cubeta M.A."/>
            <person name="Thomas E."/>
            <person name="Dean R.A."/>
            <person name="Jabaji S."/>
            <person name="Neate S.M."/>
            <person name="Tavantzis S."/>
            <person name="Toda T."/>
            <person name="Vilgalys R."/>
            <person name="Bharathan N."/>
            <person name="Fedorova-Abrams N."/>
            <person name="Pakala S.B."/>
            <person name="Pakala S.M."/>
            <person name="Zafar N."/>
            <person name="Joardar V."/>
            <person name="Losada L."/>
            <person name="Nierman W.C."/>
        </authorList>
    </citation>
    <scope>NUCLEOTIDE SEQUENCE [LARGE SCALE GENOMIC DNA]</scope>
    <source>
        <strain evidence="3">AG-3</strain>
    </source>
</reference>
<dbReference type="Pfam" id="PF12937">
    <property type="entry name" value="F-box-like"/>
    <property type="match status" value="1"/>
</dbReference>
<dbReference type="AlphaFoldDB" id="X8IXG5"/>
<dbReference type="InterPro" id="IPR032675">
    <property type="entry name" value="LRR_dom_sf"/>
</dbReference>
<dbReference type="EMBL" id="JATN01000322">
    <property type="protein sequence ID" value="EUC54445.1"/>
    <property type="molecule type" value="Genomic_DNA"/>
</dbReference>
<name>X8IXG5_9AGAM</name>
<organism evidence="2 3">
    <name type="scientific">Rhizoctonia solani AG-3 Rhs1AP</name>
    <dbReference type="NCBI Taxonomy" id="1086054"/>
    <lineage>
        <taxon>Eukaryota</taxon>
        <taxon>Fungi</taxon>
        <taxon>Dikarya</taxon>
        <taxon>Basidiomycota</taxon>
        <taxon>Agaricomycotina</taxon>
        <taxon>Agaricomycetes</taxon>
        <taxon>Cantharellales</taxon>
        <taxon>Ceratobasidiaceae</taxon>
        <taxon>Rhizoctonia</taxon>
    </lineage>
</organism>
<gene>
    <name evidence="2" type="ORF">RSOL_049080</name>
</gene>
<proteinExistence type="predicted"/>
<dbReference type="Gene3D" id="1.20.1280.50">
    <property type="match status" value="1"/>
</dbReference>
<evidence type="ECO:0000259" key="1">
    <source>
        <dbReference type="PROSITE" id="PS50181"/>
    </source>
</evidence>
<dbReference type="SUPFAM" id="SSF52047">
    <property type="entry name" value="RNI-like"/>
    <property type="match status" value="1"/>
</dbReference>
<dbReference type="SUPFAM" id="SSF81383">
    <property type="entry name" value="F-box domain"/>
    <property type="match status" value="1"/>
</dbReference>